<dbReference type="RefSeq" id="WP_272141116.1">
    <property type="nucleotide sequence ID" value="NZ_JAQNDM010000002.1"/>
</dbReference>
<dbReference type="Gene3D" id="1.10.8.60">
    <property type="match status" value="1"/>
</dbReference>
<dbReference type="SMART" id="SM00382">
    <property type="entry name" value="AAA"/>
    <property type="match status" value="2"/>
</dbReference>
<keyword evidence="11" id="KW-1185">Reference proteome</keyword>
<dbReference type="InterPro" id="IPR018368">
    <property type="entry name" value="ClpA/B_CS1"/>
</dbReference>
<evidence type="ECO:0000259" key="8">
    <source>
        <dbReference type="SMART" id="SM00382"/>
    </source>
</evidence>
<protein>
    <submittedName>
        <fullName evidence="10">Type VI secretion system ATPase TssH</fullName>
    </submittedName>
</protein>
<feature type="domain" description="Clp ATPase C-terminal" evidence="9">
    <location>
        <begin position="777"/>
        <end position="864"/>
    </location>
</feature>
<feature type="region of interest" description="Disordered" evidence="7">
    <location>
        <begin position="152"/>
        <end position="176"/>
    </location>
</feature>
<dbReference type="Pfam" id="PF17871">
    <property type="entry name" value="AAA_lid_9"/>
    <property type="match status" value="1"/>
</dbReference>
<keyword evidence="2 5" id="KW-0547">Nucleotide-binding</keyword>
<dbReference type="PROSITE" id="PS00871">
    <property type="entry name" value="CLPAB_2"/>
    <property type="match status" value="1"/>
</dbReference>
<evidence type="ECO:0000256" key="5">
    <source>
        <dbReference type="RuleBase" id="RU004432"/>
    </source>
</evidence>
<dbReference type="InterPro" id="IPR036628">
    <property type="entry name" value="Clp_N_dom_sf"/>
</dbReference>
<dbReference type="CDD" id="cd19499">
    <property type="entry name" value="RecA-like_ClpB_Hsp104-like"/>
    <property type="match status" value="1"/>
</dbReference>
<keyword evidence="4 5" id="KW-0143">Chaperone</keyword>
<keyword evidence="3 5" id="KW-0067">ATP-binding</keyword>
<feature type="domain" description="AAA+ ATPase" evidence="8">
    <location>
        <begin position="606"/>
        <end position="765"/>
    </location>
</feature>
<accession>A0ABT5DCA5</accession>
<dbReference type="InterPro" id="IPR019489">
    <property type="entry name" value="Clp_ATPase_C"/>
</dbReference>
<dbReference type="InterPro" id="IPR041546">
    <property type="entry name" value="ClpA/ClpB_AAA_lid"/>
</dbReference>
<sequence length="877" mass="95199">MRVDPQALVKRLTPTATRHLEAAVGRASGSHCHEIVVEHLLAQLLALEDSEVVVLLRRFEVDPKQLAGRVERVLQDLRTGSAGRPVFSESVFQWLEDAWLLASVELGDSRLRSGLLVAQFILRRSRYTAEHFPELDAVPLDELKRSLPEVLRASAESQEAAPPAGRAASQGGAPEGADAGALKRFALSFTGRVREGKIDPVFGRHREIRQLVDILSRRRKNNPILVGEPGVGKTALVEGLAWAIVKGDVPEALRNVELMGLDIGLLQAGAGVRGEFENRLKAVIAEVKASATPIVLFIDEAHTLIGAGGAAGGSDAANLLKPALARGELRTIAATTWSEYKKYFEKDAALERRFQPVKVDEPGEEDAILMLRGLRPIYESAHGVTIRDEAITAAVRLSHRYIASRQLPDKAVDLLDTAAARVRIEQSTRPDKVSSLEAQIAGVERERDALRRDLAEAHSGSEEALEALEAKLRALRDSLAALKGRWETERSLVTSLQSARKNLMGPQPGQDTSGLRTAVGEAAAAVSRSQGEDPLVHADVDADVVARVVASWTGIPVGKMRSDALEAVLSLEERLGTRVRGQNAALQKVAETLRIAQAGIRNPDTPIGVLLFVGPSGVGKTETALALADALYGGERFMTTLNMSEFQEKHTVSRLIGSPPGYVGYGEGGLLTEAVRQRPYSVVLLDECEKAELEVMNLFYQVFDKGVLTDGEGRAVDFRNTVIILTSNLGTDLMMGMYERGAKPSTEEVIAAVRPTLSQHFKPALLARMTLVPFTPVGTDVMKEITRMKLAALAGRLRAAHRIETVFVPELVDELARRCTESETGARNVEHLLRNSLMPEISRELLQRLVGGDVPPRLSVGLAPDGQWQIHFTGAQA</sequence>
<evidence type="ECO:0000256" key="2">
    <source>
        <dbReference type="ARBA" id="ARBA00022741"/>
    </source>
</evidence>
<evidence type="ECO:0000256" key="6">
    <source>
        <dbReference type="SAM" id="Coils"/>
    </source>
</evidence>
<dbReference type="InterPro" id="IPR027417">
    <property type="entry name" value="P-loop_NTPase"/>
</dbReference>
<dbReference type="InterPro" id="IPR017729">
    <property type="entry name" value="ATPase_T6SS_ClpV1"/>
</dbReference>
<organism evidence="10 11">
    <name type="scientific">Stigmatella ashevillensis</name>
    <dbReference type="NCBI Taxonomy" id="2995309"/>
    <lineage>
        <taxon>Bacteria</taxon>
        <taxon>Pseudomonadati</taxon>
        <taxon>Myxococcota</taxon>
        <taxon>Myxococcia</taxon>
        <taxon>Myxococcales</taxon>
        <taxon>Cystobacterineae</taxon>
        <taxon>Archangiaceae</taxon>
        <taxon>Stigmatella</taxon>
    </lineage>
</organism>
<evidence type="ECO:0000256" key="3">
    <source>
        <dbReference type="ARBA" id="ARBA00022840"/>
    </source>
</evidence>
<dbReference type="PRINTS" id="PR00300">
    <property type="entry name" value="CLPPROTEASEA"/>
</dbReference>
<dbReference type="Proteomes" id="UP001221838">
    <property type="component" value="Unassembled WGS sequence"/>
</dbReference>
<evidence type="ECO:0000256" key="7">
    <source>
        <dbReference type="SAM" id="MobiDB-lite"/>
    </source>
</evidence>
<dbReference type="NCBIfam" id="TIGR03345">
    <property type="entry name" value="VI_ClpV1"/>
    <property type="match status" value="1"/>
</dbReference>
<dbReference type="InterPro" id="IPR004176">
    <property type="entry name" value="Clp_R_N"/>
</dbReference>
<reference evidence="10 11" key="1">
    <citation type="submission" date="2022-11" db="EMBL/GenBank/DDBJ databases">
        <title>Minimal conservation of predation-associated metabolite biosynthetic gene clusters underscores biosynthetic potential of Myxococcota including descriptions for ten novel species: Archangium lansinium sp. nov., Myxococcus landrumus sp. nov., Nannocystis bai.</title>
        <authorList>
            <person name="Ahearne A."/>
            <person name="Stevens C."/>
            <person name="Dowd S."/>
        </authorList>
    </citation>
    <scope>NUCLEOTIDE SEQUENCE [LARGE SCALE GENOMIC DNA]</scope>
    <source>
        <strain evidence="10 11">NCWAL01</strain>
    </source>
</reference>
<dbReference type="EMBL" id="JAQNDM010000002">
    <property type="protein sequence ID" value="MDC0711156.1"/>
    <property type="molecule type" value="Genomic_DNA"/>
</dbReference>
<dbReference type="CDD" id="cd00009">
    <property type="entry name" value="AAA"/>
    <property type="match status" value="1"/>
</dbReference>
<comment type="similarity">
    <text evidence="5">Belongs to the ClpA/ClpB family.</text>
</comment>
<dbReference type="PANTHER" id="PTHR11638:SF181">
    <property type="entry name" value="ATPASE SUBUNIT OF ATP-DEPENDENT PROTEASE"/>
    <property type="match status" value="1"/>
</dbReference>
<dbReference type="Pfam" id="PF02861">
    <property type="entry name" value="Clp_N"/>
    <property type="match status" value="1"/>
</dbReference>
<dbReference type="Pfam" id="PF00004">
    <property type="entry name" value="AAA"/>
    <property type="match status" value="1"/>
</dbReference>
<evidence type="ECO:0000256" key="1">
    <source>
        <dbReference type="ARBA" id="ARBA00022737"/>
    </source>
</evidence>
<name>A0ABT5DCA5_9BACT</name>
<keyword evidence="1" id="KW-0677">Repeat</keyword>
<dbReference type="Gene3D" id="1.10.1780.10">
    <property type="entry name" value="Clp, N-terminal domain"/>
    <property type="match status" value="1"/>
</dbReference>
<evidence type="ECO:0000256" key="4">
    <source>
        <dbReference type="ARBA" id="ARBA00023186"/>
    </source>
</evidence>
<comment type="caution">
    <text evidence="10">The sequence shown here is derived from an EMBL/GenBank/DDBJ whole genome shotgun (WGS) entry which is preliminary data.</text>
</comment>
<evidence type="ECO:0000259" key="9">
    <source>
        <dbReference type="SMART" id="SM01086"/>
    </source>
</evidence>
<feature type="coiled-coil region" evidence="6">
    <location>
        <begin position="433"/>
        <end position="485"/>
    </location>
</feature>
<dbReference type="InterPro" id="IPR003959">
    <property type="entry name" value="ATPase_AAA_core"/>
</dbReference>
<dbReference type="InterPro" id="IPR003593">
    <property type="entry name" value="AAA+_ATPase"/>
</dbReference>
<gene>
    <name evidence="10" type="primary">tssH</name>
    <name evidence="10" type="ORF">POL68_21990</name>
</gene>
<feature type="domain" description="AAA+ ATPase" evidence="8">
    <location>
        <begin position="219"/>
        <end position="364"/>
    </location>
</feature>
<dbReference type="Gene3D" id="3.40.50.300">
    <property type="entry name" value="P-loop containing nucleotide triphosphate hydrolases"/>
    <property type="match status" value="3"/>
</dbReference>
<evidence type="ECO:0000313" key="11">
    <source>
        <dbReference type="Proteomes" id="UP001221838"/>
    </source>
</evidence>
<dbReference type="InterPro" id="IPR028299">
    <property type="entry name" value="ClpA/B_CS2"/>
</dbReference>
<dbReference type="InterPro" id="IPR050130">
    <property type="entry name" value="ClpA_ClpB"/>
</dbReference>
<evidence type="ECO:0000313" key="10">
    <source>
        <dbReference type="EMBL" id="MDC0711156.1"/>
    </source>
</evidence>
<dbReference type="SMART" id="SM01086">
    <property type="entry name" value="ClpB_D2-small"/>
    <property type="match status" value="1"/>
</dbReference>
<dbReference type="InterPro" id="IPR001270">
    <property type="entry name" value="ClpA/B"/>
</dbReference>
<proteinExistence type="inferred from homology"/>
<dbReference type="PROSITE" id="PS00870">
    <property type="entry name" value="CLPAB_1"/>
    <property type="match status" value="1"/>
</dbReference>
<dbReference type="SUPFAM" id="SSF81923">
    <property type="entry name" value="Double Clp-N motif"/>
    <property type="match status" value="1"/>
</dbReference>
<feature type="compositionally biased region" description="Low complexity" evidence="7">
    <location>
        <begin position="153"/>
        <end position="164"/>
    </location>
</feature>
<dbReference type="Pfam" id="PF07724">
    <property type="entry name" value="AAA_2"/>
    <property type="match status" value="1"/>
</dbReference>
<dbReference type="SUPFAM" id="SSF52540">
    <property type="entry name" value="P-loop containing nucleoside triphosphate hydrolases"/>
    <property type="match status" value="2"/>
</dbReference>
<dbReference type="Pfam" id="PF10431">
    <property type="entry name" value="ClpB_D2-small"/>
    <property type="match status" value="1"/>
</dbReference>
<keyword evidence="6" id="KW-0175">Coiled coil</keyword>
<dbReference type="PANTHER" id="PTHR11638">
    <property type="entry name" value="ATP-DEPENDENT CLP PROTEASE"/>
    <property type="match status" value="1"/>
</dbReference>